<dbReference type="VEuPathDB" id="VectorBase:HLOH_065082"/>
<dbReference type="InterPro" id="IPR050712">
    <property type="entry name" value="NAD(P)H-dep_reductase"/>
</dbReference>
<evidence type="ECO:0000259" key="1">
    <source>
        <dbReference type="Pfam" id="PF03358"/>
    </source>
</evidence>
<dbReference type="PANTHER" id="PTHR30543">
    <property type="entry name" value="CHROMATE REDUCTASE"/>
    <property type="match status" value="1"/>
</dbReference>
<proteinExistence type="predicted"/>
<evidence type="ECO:0000313" key="2">
    <source>
        <dbReference type="EMBL" id="KAH9380897.1"/>
    </source>
</evidence>
<dbReference type="AlphaFoldDB" id="A0A9J6H1N1"/>
<dbReference type="OrthoDB" id="68575at2759"/>
<dbReference type="GO" id="GO:0016491">
    <property type="term" value="F:oxidoreductase activity"/>
    <property type="evidence" value="ECO:0007669"/>
    <property type="project" value="InterPro"/>
</dbReference>
<dbReference type="OMA" id="DYAYDEW"/>
<dbReference type="Gene3D" id="3.40.50.360">
    <property type="match status" value="1"/>
</dbReference>
<comment type="caution">
    <text evidence="2">The sequence shown here is derived from an EMBL/GenBank/DDBJ whole genome shotgun (WGS) entry which is preliminary data.</text>
</comment>
<evidence type="ECO:0000313" key="3">
    <source>
        <dbReference type="Proteomes" id="UP000821853"/>
    </source>
</evidence>
<feature type="domain" description="NADPH-dependent FMN reductase-like" evidence="1">
    <location>
        <begin position="72"/>
        <end position="195"/>
    </location>
</feature>
<protein>
    <recommendedName>
        <fullName evidence="1">NADPH-dependent FMN reductase-like domain-containing protein</fullName>
    </recommendedName>
</protein>
<dbReference type="Pfam" id="PF03358">
    <property type="entry name" value="FMN_red"/>
    <property type="match status" value="1"/>
</dbReference>
<dbReference type="InterPro" id="IPR029039">
    <property type="entry name" value="Flavoprotein-like_sf"/>
</dbReference>
<dbReference type="EMBL" id="JABSTR010000011">
    <property type="protein sequence ID" value="KAH9380897.1"/>
    <property type="molecule type" value="Genomic_DNA"/>
</dbReference>
<keyword evidence="3" id="KW-1185">Reference proteome</keyword>
<reference evidence="2 3" key="1">
    <citation type="journal article" date="2020" name="Cell">
        <title>Large-Scale Comparative Analyses of Tick Genomes Elucidate Their Genetic Diversity and Vector Capacities.</title>
        <authorList>
            <consortium name="Tick Genome and Microbiome Consortium (TIGMIC)"/>
            <person name="Jia N."/>
            <person name="Wang J."/>
            <person name="Shi W."/>
            <person name="Du L."/>
            <person name="Sun Y."/>
            <person name="Zhan W."/>
            <person name="Jiang J.F."/>
            <person name="Wang Q."/>
            <person name="Zhang B."/>
            <person name="Ji P."/>
            <person name="Bell-Sakyi L."/>
            <person name="Cui X.M."/>
            <person name="Yuan T.T."/>
            <person name="Jiang B.G."/>
            <person name="Yang W.F."/>
            <person name="Lam T.T."/>
            <person name="Chang Q.C."/>
            <person name="Ding S.J."/>
            <person name="Wang X.J."/>
            <person name="Zhu J.G."/>
            <person name="Ruan X.D."/>
            <person name="Zhao L."/>
            <person name="Wei J.T."/>
            <person name="Ye R.Z."/>
            <person name="Que T.C."/>
            <person name="Du C.H."/>
            <person name="Zhou Y.H."/>
            <person name="Cheng J.X."/>
            <person name="Dai P.F."/>
            <person name="Guo W.B."/>
            <person name="Han X.H."/>
            <person name="Huang E.J."/>
            <person name="Li L.F."/>
            <person name="Wei W."/>
            <person name="Gao Y.C."/>
            <person name="Liu J.Z."/>
            <person name="Shao H.Z."/>
            <person name="Wang X."/>
            <person name="Wang C.C."/>
            <person name="Yang T.C."/>
            <person name="Huo Q.B."/>
            <person name="Li W."/>
            <person name="Chen H.Y."/>
            <person name="Chen S.E."/>
            <person name="Zhou L.G."/>
            <person name="Ni X.B."/>
            <person name="Tian J.H."/>
            <person name="Sheng Y."/>
            <person name="Liu T."/>
            <person name="Pan Y.S."/>
            <person name="Xia L.Y."/>
            <person name="Li J."/>
            <person name="Zhao F."/>
            <person name="Cao W.C."/>
        </authorList>
    </citation>
    <scope>NUCLEOTIDE SEQUENCE [LARGE SCALE GENOMIC DNA]</scope>
    <source>
        <strain evidence="2">HaeL-2018</strain>
    </source>
</reference>
<name>A0A9J6H1N1_HAELO</name>
<dbReference type="GO" id="GO:0005829">
    <property type="term" value="C:cytosol"/>
    <property type="evidence" value="ECO:0007669"/>
    <property type="project" value="TreeGrafter"/>
</dbReference>
<organism evidence="2 3">
    <name type="scientific">Haemaphysalis longicornis</name>
    <name type="common">Bush tick</name>
    <dbReference type="NCBI Taxonomy" id="44386"/>
    <lineage>
        <taxon>Eukaryota</taxon>
        <taxon>Metazoa</taxon>
        <taxon>Ecdysozoa</taxon>
        <taxon>Arthropoda</taxon>
        <taxon>Chelicerata</taxon>
        <taxon>Arachnida</taxon>
        <taxon>Acari</taxon>
        <taxon>Parasitiformes</taxon>
        <taxon>Ixodida</taxon>
        <taxon>Ixodoidea</taxon>
        <taxon>Ixodidae</taxon>
        <taxon>Haemaphysalinae</taxon>
        <taxon>Haemaphysalis</taxon>
    </lineage>
</organism>
<sequence>MGHVLSSYKKSTSFLDKVIDGALTQSPFSDYMLSAPAAAASSSSAPSPGSVAPLLPCCRRNRVDVAMSSPLKLVVFVGSCRTGRMAERLKRYVVGQLDKRGHQVTVIDPEDQPELLTVRKPLHFHGPGETPPEWLSRLHEHVLAAQGYVVLCPEYNRCIAPALGSAMDHFPPDSYRHKPCAIVAYTIGTTGTLRISPR</sequence>
<dbReference type="PANTHER" id="PTHR30543:SF21">
    <property type="entry name" value="NAD(P)H-DEPENDENT FMN REDUCTASE LOT6"/>
    <property type="match status" value="1"/>
</dbReference>
<dbReference type="InterPro" id="IPR005025">
    <property type="entry name" value="FMN_Rdtase-like_dom"/>
</dbReference>
<dbReference type="SUPFAM" id="SSF52218">
    <property type="entry name" value="Flavoproteins"/>
    <property type="match status" value="1"/>
</dbReference>
<gene>
    <name evidence="2" type="ORF">HPB48_008442</name>
</gene>
<dbReference type="GO" id="GO:0010181">
    <property type="term" value="F:FMN binding"/>
    <property type="evidence" value="ECO:0007669"/>
    <property type="project" value="TreeGrafter"/>
</dbReference>
<dbReference type="Proteomes" id="UP000821853">
    <property type="component" value="Chromosome 9"/>
</dbReference>
<accession>A0A9J6H1N1</accession>